<dbReference type="RefSeq" id="WP_011337714.1">
    <property type="nucleotide sequence ID" value="NC_007493.2"/>
</dbReference>
<dbReference type="Proteomes" id="UP000002703">
    <property type="component" value="Chromosome 1"/>
</dbReference>
<feature type="compositionally biased region" description="Polar residues" evidence="1">
    <location>
        <begin position="16"/>
        <end position="37"/>
    </location>
</feature>
<proteinExistence type="predicted"/>
<dbReference type="EnsemblBacteria" id="ABA78905">
    <property type="protein sequence ID" value="ABA78905"/>
    <property type="gene ID" value="RSP_2750"/>
</dbReference>
<sequence length="152" mass="16052">MSLAKAIPGVLAGATGKNSGSEKPQVQNATAGENPQPISFPDGDRFRWILSVRDALCAMPDGTASDLTIAVKMAEWADGDGILVVKLDDLGAAVGMRSDYSRHGVWRIGRAGFVRSWARGQGRAAGRILTFPNDPRDVEKLIARHQIGGGAA</sequence>
<dbReference type="STRING" id="272943.RSP_2750"/>
<dbReference type="KEGG" id="rsp:RSP_2750"/>
<feature type="region of interest" description="Disordered" evidence="1">
    <location>
        <begin position="14"/>
        <end position="38"/>
    </location>
</feature>
<protein>
    <submittedName>
        <fullName evidence="2">Uncharacterized protein</fullName>
    </submittedName>
</protein>
<dbReference type="GeneID" id="3720480"/>
<evidence type="ECO:0000256" key="1">
    <source>
        <dbReference type="SAM" id="MobiDB-lite"/>
    </source>
</evidence>
<keyword evidence="3" id="KW-1185">Reference proteome</keyword>
<accession>Q3J2S9</accession>
<dbReference type="AlphaFoldDB" id="Q3J2S9"/>
<gene>
    <name evidence="2" type="ORF">RSP_2750</name>
</gene>
<name>Q3J2S9_CERS4</name>
<dbReference type="EMBL" id="CP000143">
    <property type="protein sequence ID" value="ABA78905.1"/>
    <property type="molecule type" value="Genomic_DNA"/>
</dbReference>
<evidence type="ECO:0000313" key="2">
    <source>
        <dbReference type="EMBL" id="ABA78905.1"/>
    </source>
</evidence>
<evidence type="ECO:0000313" key="3">
    <source>
        <dbReference type="Proteomes" id="UP000002703"/>
    </source>
</evidence>
<reference evidence="3" key="1">
    <citation type="submission" date="2005-09" db="EMBL/GenBank/DDBJ databases">
        <title>Complete sequence of chromosome 1 of Rhodobacter sphaeroides 2.4.1.</title>
        <authorList>
            <person name="Copeland A."/>
            <person name="Lucas S."/>
            <person name="Lapidus A."/>
            <person name="Barry K."/>
            <person name="Detter J.C."/>
            <person name="Glavina T."/>
            <person name="Hammon N."/>
            <person name="Israni S."/>
            <person name="Pitluck S."/>
            <person name="Richardson P."/>
            <person name="Mackenzie C."/>
            <person name="Choudhary M."/>
            <person name="Larimer F."/>
            <person name="Hauser L.J."/>
            <person name="Land M."/>
            <person name="Donohue T.J."/>
            <person name="Kaplan S."/>
        </authorList>
    </citation>
    <scope>NUCLEOTIDE SEQUENCE [LARGE SCALE GENOMIC DNA]</scope>
    <source>
        <strain evidence="3">ATCC 17023 / DSM 158 / JCM 6121 / CCUG 31486 / LMG 2827 / NBRC 12203 / NCIMB 8253 / ATH 2.4.1.</strain>
    </source>
</reference>
<organism evidence="2 3">
    <name type="scientific">Cereibacter sphaeroides (strain ATCC 17023 / DSM 158 / JCM 6121 / CCUG 31486 / LMG 2827 / NBRC 12203 / NCIMB 8253 / ATH 2.4.1.)</name>
    <name type="common">Rhodobacter sphaeroides</name>
    <dbReference type="NCBI Taxonomy" id="272943"/>
    <lineage>
        <taxon>Bacteria</taxon>
        <taxon>Pseudomonadati</taxon>
        <taxon>Pseudomonadota</taxon>
        <taxon>Alphaproteobacteria</taxon>
        <taxon>Rhodobacterales</taxon>
        <taxon>Paracoccaceae</taxon>
        <taxon>Cereibacter</taxon>
    </lineage>
</organism>